<name>A0A7T0C1Q6_9BACT</name>
<dbReference type="InterPro" id="IPR018490">
    <property type="entry name" value="cNMP-bd_dom_sf"/>
</dbReference>
<sequence>MKTIYFKKGKEIIQEGTLSDCAYIIETGKVEVSKLGTKGEKKIIGILTNGDIFGEMGLIDGLPRSATVRALEDCSINVLTQDTFNSMSIHNPKALMPILKVLASRLRATLKLVENLQTKNAKSVSEAAAKEHANQI</sequence>
<dbReference type="GO" id="GO:0005829">
    <property type="term" value="C:cytosol"/>
    <property type="evidence" value="ECO:0007669"/>
    <property type="project" value="TreeGrafter"/>
</dbReference>
<dbReference type="EMBL" id="CP048620">
    <property type="protein sequence ID" value="QPJ64888.1"/>
    <property type="molecule type" value="Genomic_DNA"/>
</dbReference>
<dbReference type="InterPro" id="IPR014710">
    <property type="entry name" value="RmlC-like_jellyroll"/>
</dbReference>
<dbReference type="GO" id="GO:0003700">
    <property type="term" value="F:DNA-binding transcription factor activity"/>
    <property type="evidence" value="ECO:0007669"/>
    <property type="project" value="TreeGrafter"/>
</dbReference>
<evidence type="ECO:0000259" key="1">
    <source>
        <dbReference type="PROSITE" id="PS50042"/>
    </source>
</evidence>
<dbReference type="PROSITE" id="PS00889">
    <property type="entry name" value="CNMP_BINDING_2"/>
    <property type="match status" value="1"/>
</dbReference>
<dbReference type="PANTHER" id="PTHR24567:SF74">
    <property type="entry name" value="HTH-TYPE TRANSCRIPTIONAL REGULATOR ARCR"/>
    <property type="match status" value="1"/>
</dbReference>
<dbReference type="Gene3D" id="2.60.120.10">
    <property type="entry name" value="Jelly Rolls"/>
    <property type="match status" value="1"/>
</dbReference>
<gene>
    <name evidence="2" type="ORF">G3M78_05610</name>
</gene>
<dbReference type="KEGG" id="nva:G3M78_05610"/>
<feature type="domain" description="Cyclic nucleotide-binding" evidence="1">
    <location>
        <begin position="1"/>
        <end position="87"/>
    </location>
</feature>
<accession>A0A7T0C1Q6</accession>
<dbReference type="PANTHER" id="PTHR24567">
    <property type="entry name" value="CRP FAMILY TRANSCRIPTIONAL REGULATORY PROTEIN"/>
    <property type="match status" value="1"/>
</dbReference>
<dbReference type="InterPro" id="IPR000595">
    <property type="entry name" value="cNMP-bd_dom"/>
</dbReference>
<dbReference type="InterPro" id="IPR018488">
    <property type="entry name" value="cNMP-bd_CS"/>
</dbReference>
<dbReference type="InterPro" id="IPR050397">
    <property type="entry name" value="Env_Response_Regulators"/>
</dbReference>
<dbReference type="PRINTS" id="PR00103">
    <property type="entry name" value="CAMPKINASE"/>
</dbReference>
<evidence type="ECO:0000313" key="3">
    <source>
        <dbReference type="Proteomes" id="UP000594464"/>
    </source>
</evidence>
<reference evidence="3" key="1">
    <citation type="submission" date="2020-02" db="EMBL/GenBank/DDBJ databases">
        <title>Genomic and physiological characterization of two novel Nitrospinaceae genera.</title>
        <authorList>
            <person name="Mueller A.J."/>
            <person name="Jung M.-Y."/>
            <person name="Strachan C.R."/>
            <person name="Herbold C.W."/>
            <person name="Kirkegaard R.H."/>
            <person name="Daims H."/>
        </authorList>
    </citation>
    <scope>NUCLEOTIDE SEQUENCE [LARGE SCALE GENOMIC DNA]</scope>
</reference>
<dbReference type="Proteomes" id="UP000594464">
    <property type="component" value="Chromosome"/>
</dbReference>
<dbReference type="CDD" id="cd00038">
    <property type="entry name" value="CAP_ED"/>
    <property type="match status" value="1"/>
</dbReference>
<dbReference type="SUPFAM" id="SSF51206">
    <property type="entry name" value="cAMP-binding domain-like"/>
    <property type="match status" value="1"/>
</dbReference>
<dbReference type="Pfam" id="PF00027">
    <property type="entry name" value="cNMP_binding"/>
    <property type="match status" value="1"/>
</dbReference>
<protein>
    <submittedName>
        <fullName evidence="2">Cyclic nucleotide-binding domain-containing protein</fullName>
    </submittedName>
</protein>
<evidence type="ECO:0000313" key="2">
    <source>
        <dbReference type="EMBL" id="QPJ64888.1"/>
    </source>
</evidence>
<dbReference type="SMART" id="SM00100">
    <property type="entry name" value="cNMP"/>
    <property type="match status" value="1"/>
</dbReference>
<organism evidence="2 3">
    <name type="scientific">Candidatus Nitrohelix vancouverensis</name>
    <dbReference type="NCBI Taxonomy" id="2705534"/>
    <lineage>
        <taxon>Bacteria</taxon>
        <taxon>Pseudomonadati</taxon>
        <taxon>Nitrospinota/Tectimicrobiota group</taxon>
        <taxon>Nitrospinota</taxon>
        <taxon>Nitrospinia</taxon>
        <taxon>Nitrospinales</taxon>
        <taxon>Nitrospinaceae</taxon>
        <taxon>Candidatus Nitrohelix</taxon>
    </lineage>
</organism>
<proteinExistence type="predicted"/>
<dbReference type="PROSITE" id="PS50042">
    <property type="entry name" value="CNMP_BINDING_3"/>
    <property type="match status" value="1"/>
</dbReference>
<dbReference type="AlphaFoldDB" id="A0A7T0C1Q6"/>